<dbReference type="AlphaFoldDB" id="U2RV43"/>
<dbReference type="InterPro" id="IPR050407">
    <property type="entry name" value="Geranylgeranyl_reductase"/>
</dbReference>
<dbReference type="NCBIfam" id="TIGR02032">
    <property type="entry name" value="GG-red-SF"/>
    <property type="match status" value="1"/>
</dbReference>
<dbReference type="PANTHER" id="PTHR42685:SF22">
    <property type="entry name" value="CONDITIONED MEDIUM FACTOR RECEPTOR 1"/>
    <property type="match status" value="1"/>
</dbReference>
<dbReference type="Gene3D" id="3.50.50.60">
    <property type="entry name" value="FAD/NAD(P)-binding domain"/>
    <property type="match status" value="1"/>
</dbReference>
<reference evidence="2" key="1">
    <citation type="submission" date="2013-08" db="EMBL/GenBank/DDBJ databases">
        <authorList>
            <person name="Durkin A.S."/>
            <person name="Haft D.R."/>
            <person name="McCorrison J."/>
            <person name="Torralba M."/>
            <person name="Gillis M."/>
            <person name="Haft D.H."/>
            <person name="Methe B."/>
            <person name="Sutton G."/>
            <person name="Nelson K.E."/>
        </authorList>
    </citation>
    <scope>NUCLEOTIDE SEQUENCE [LARGE SCALE GENOMIC DNA]</scope>
    <source>
        <strain evidence="2">F0233</strain>
    </source>
</reference>
<keyword evidence="3" id="KW-1185">Reference proteome</keyword>
<accession>U2RV43</accession>
<comment type="caution">
    <text evidence="2">The sequence shown here is derived from an EMBL/GenBank/DDBJ whole genome shotgun (WGS) entry which is preliminary data.</text>
</comment>
<dbReference type="GO" id="GO:0071949">
    <property type="term" value="F:FAD binding"/>
    <property type="evidence" value="ECO:0007669"/>
    <property type="project" value="InterPro"/>
</dbReference>
<dbReference type="InterPro" id="IPR036188">
    <property type="entry name" value="FAD/NAD-bd_sf"/>
</dbReference>
<dbReference type="Proteomes" id="UP000017052">
    <property type="component" value="Unassembled WGS sequence"/>
</dbReference>
<name>U2RV43_9ACTN</name>
<dbReference type="EC" id="1.3.1.-" evidence="2"/>
<dbReference type="Pfam" id="PF01494">
    <property type="entry name" value="FAD_binding_3"/>
    <property type="match status" value="1"/>
</dbReference>
<organism evidence="2 3">
    <name type="scientific">Propionibacterium acidifaciens F0233</name>
    <dbReference type="NCBI Taxonomy" id="553198"/>
    <lineage>
        <taxon>Bacteria</taxon>
        <taxon>Bacillati</taxon>
        <taxon>Actinomycetota</taxon>
        <taxon>Actinomycetes</taxon>
        <taxon>Propionibacteriales</taxon>
        <taxon>Propionibacteriaceae</taxon>
        <taxon>Propionibacterium</taxon>
    </lineage>
</organism>
<feature type="domain" description="FAD-binding" evidence="1">
    <location>
        <begin position="34"/>
        <end position="356"/>
    </location>
</feature>
<evidence type="ECO:0000313" key="3">
    <source>
        <dbReference type="Proteomes" id="UP000017052"/>
    </source>
</evidence>
<dbReference type="SUPFAM" id="SSF51905">
    <property type="entry name" value="FAD/NAD(P)-binding domain"/>
    <property type="match status" value="1"/>
</dbReference>
<dbReference type="GO" id="GO:0016628">
    <property type="term" value="F:oxidoreductase activity, acting on the CH-CH group of donors, NAD or NADP as acceptor"/>
    <property type="evidence" value="ECO:0007669"/>
    <property type="project" value="InterPro"/>
</dbReference>
<dbReference type="PANTHER" id="PTHR42685">
    <property type="entry name" value="GERANYLGERANYL DIPHOSPHATE REDUCTASE"/>
    <property type="match status" value="1"/>
</dbReference>
<evidence type="ECO:0000313" key="2">
    <source>
        <dbReference type="EMBL" id="ERK54497.1"/>
    </source>
</evidence>
<dbReference type="EMBL" id="ACVN02000214">
    <property type="protein sequence ID" value="ERK54497.1"/>
    <property type="molecule type" value="Genomic_DNA"/>
</dbReference>
<dbReference type="InterPro" id="IPR011777">
    <property type="entry name" value="Geranylgeranyl_Rdtase_fam"/>
</dbReference>
<sequence>MESGEAMTSREVPGVTNALASELLSSAPPVDRNEADVIVVGAGPGGSATAALCAQRGLDVLLLEKAEFPRDKVCGDGLTPRAVRMLTRLGIDTSESAGFLHTRGLRVYGGRTAPFELPWPQLSDFPDYGTTCPRRRLDDLLAGRAVQLGAHLICGANVTEPVLVGDRITGVRTRDGRTVRAPVVVAADGNSSRLGVAMGRRRDERRPMGVAVRAYFESPRHDDPWMESWLELWDGERGASTQLPGYAWVFPMGDGRCNVGLGMLNSSPAFGRTDYRRLMRAWLATTPPQWCFDDAHMIDRIRGAALPMALNRKPLYANGLLLVGDAGGMVSPFNGEGIDYSLEAAELAADAIAEAHSRGVGAAAAERALLGYENHVRRDFGGYHRLGMIFSRLIGNPRIMHLCTTYGLPRPTLMRFVNKLLANLTDENDGDAFDRIINTLTRIAPSA</sequence>
<protein>
    <submittedName>
        <fullName evidence="2">Geranylgeranyl reductase family</fullName>
        <ecNumber evidence="2">1.3.1.-</ecNumber>
    </submittedName>
</protein>
<evidence type="ECO:0000259" key="1">
    <source>
        <dbReference type="Pfam" id="PF01494"/>
    </source>
</evidence>
<keyword evidence="2" id="KW-0560">Oxidoreductase</keyword>
<dbReference type="InterPro" id="IPR002938">
    <property type="entry name" value="FAD-bd"/>
</dbReference>
<proteinExistence type="predicted"/>
<dbReference type="PRINTS" id="PR00420">
    <property type="entry name" value="RNGMNOXGNASE"/>
</dbReference>
<gene>
    <name evidence="2" type="ORF">HMPREF0682_1453</name>
</gene>